<reference evidence="4 5" key="1">
    <citation type="submission" date="2018-06" db="EMBL/GenBank/DDBJ databases">
        <authorList>
            <consortium name="Pathogen Informatics"/>
            <person name="Doyle S."/>
        </authorList>
    </citation>
    <scope>NUCLEOTIDE SEQUENCE [LARGE SCALE GENOMIC DNA]</scope>
    <source>
        <strain evidence="4 5">VREC0535</strain>
    </source>
</reference>
<evidence type="ECO:0000256" key="3">
    <source>
        <dbReference type="ARBA" id="ARBA00023163"/>
    </source>
</evidence>
<dbReference type="GO" id="GO:0003700">
    <property type="term" value="F:DNA-binding transcription factor activity"/>
    <property type="evidence" value="ECO:0007669"/>
    <property type="project" value="InterPro"/>
</dbReference>
<dbReference type="PANTHER" id="PTHR43280">
    <property type="entry name" value="ARAC-FAMILY TRANSCRIPTIONAL REGULATOR"/>
    <property type="match status" value="1"/>
</dbReference>
<dbReference type="Pfam" id="PF12833">
    <property type="entry name" value="HTH_18"/>
    <property type="match status" value="1"/>
</dbReference>
<evidence type="ECO:0000313" key="4">
    <source>
        <dbReference type="EMBL" id="SQP89463.1"/>
    </source>
</evidence>
<dbReference type="Proteomes" id="UP000250671">
    <property type="component" value="Unassembled WGS sequence"/>
</dbReference>
<organism evidence="4 5">
    <name type="scientific">Escherichia coli</name>
    <dbReference type="NCBI Taxonomy" id="562"/>
    <lineage>
        <taxon>Bacteria</taxon>
        <taxon>Pseudomonadati</taxon>
        <taxon>Pseudomonadota</taxon>
        <taxon>Gammaproteobacteria</taxon>
        <taxon>Enterobacterales</taxon>
        <taxon>Enterobacteriaceae</taxon>
        <taxon>Escherichia</taxon>
    </lineage>
</organism>
<dbReference type="InterPro" id="IPR020449">
    <property type="entry name" value="Tscrpt_reg_AraC-type_HTH"/>
</dbReference>
<dbReference type="GO" id="GO:0043565">
    <property type="term" value="F:sequence-specific DNA binding"/>
    <property type="evidence" value="ECO:0007669"/>
    <property type="project" value="InterPro"/>
</dbReference>
<dbReference type="InterPro" id="IPR018060">
    <property type="entry name" value="HTH_AraC"/>
</dbReference>
<keyword evidence="2" id="KW-0238">DNA-binding</keyword>
<dbReference type="EMBL" id="UCZA01000051">
    <property type="protein sequence ID" value="SQP89463.1"/>
    <property type="molecule type" value="Genomic_DNA"/>
</dbReference>
<dbReference type="InterPro" id="IPR009057">
    <property type="entry name" value="Homeodomain-like_sf"/>
</dbReference>
<dbReference type="PRINTS" id="PR00032">
    <property type="entry name" value="HTHARAC"/>
</dbReference>
<accession>A0A2X7FSD8</accession>
<dbReference type="AlphaFoldDB" id="A0A2X7FSD8"/>
<evidence type="ECO:0000313" key="5">
    <source>
        <dbReference type="Proteomes" id="UP000250671"/>
    </source>
</evidence>
<dbReference type="SMART" id="SM00342">
    <property type="entry name" value="HTH_ARAC"/>
    <property type="match status" value="1"/>
</dbReference>
<dbReference type="SUPFAM" id="SSF46689">
    <property type="entry name" value="Homeodomain-like"/>
    <property type="match status" value="1"/>
</dbReference>
<evidence type="ECO:0000256" key="2">
    <source>
        <dbReference type="ARBA" id="ARBA00023125"/>
    </source>
</evidence>
<proteinExistence type="predicted"/>
<dbReference type="PROSITE" id="PS01124">
    <property type="entry name" value="HTH_ARAC_FAMILY_2"/>
    <property type="match status" value="1"/>
</dbReference>
<keyword evidence="3" id="KW-0804">Transcription</keyword>
<evidence type="ECO:0000256" key="1">
    <source>
        <dbReference type="ARBA" id="ARBA00023015"/>
    </source>
</evidence>
<sequence length="267" mass="30737">MVNMISDFEKKTKTITITNLKIKNHLIIYTSNCELKIEINGKVTRYKQNSFVSIEKGVSINCTIKKIDATKMPCEYIVIDRDLLIAIKDVCFCLNMINLDIKSFCLPTENKIIGFNSNATAVQLFREINTRNDVKNNALKLTTFIASSEKSTLLIQSVLSSGVIKFSDKLIKIFEQDLSKRWRLGNVAEIFNVSEISIRKRLDAEQTTFYQILLERRMNKALQLLLDNELQVDMIAKKIGISSTSYFIKTFKKHFGVTPKSFLMYFR</sequence>
<dbReference type="RefSeq" id="WP_089540469.1">
    <property type="nucleotide sequence ID" value="NZ_CP104501.1"/>
</dbReference>
<dbReference type="PANTHER" id="PTHR43280:SF33">
    <property type="entry name" value="HTH-TYPE TRANSCRIPTIONAL REGULATOR APPY-RELATED"/>
    <property type="match status" value="1"/>
</dbReference>
<name>A0A2X7FSD8_ECOLX</name>
<protein>
    <submittedName>
        <fullName evidence="4">Transcriptional activator</fullName>
    </submittedName>
</protein>
<dbReference type="Gene3D" id="1.10.10.60">
    <property type="entry name" value="Homeodomain-like"/>
    <property type="match status" value="1"/>
</dbReference>
<keyword evidence="1" id="KW-0805">Transcription regulation</keyword>
<gene>
    <name evidence="4" type="primary">aggR</name>
    <name evidence="4" type="ORF">SAMEA3752557_05253</name>
</gene>